<keyword evidence="4" id="KW-0255">Endonuclease</keyword>
<evidence type="ECO:0000256" key="5">
    <source>
        <dbReference type="ARBA" id="ARBA00022801"/>
    </source>
</evidence>
<evidence type="ECO:0000256" key="4">
    <source>
        <dbReference type="ARBA" id="ARBA00022759"/>
    </source>
</evidence>
<dbReference type="InterPro" id="IPR012337">
    <property type="entry name" value="RNaseH-like_sf"/>
</dbReference>
<dbReference type="AlphaFoldDB" id="A0A0B1TQZ9"/>
<dbReference type="PROSITE" id="PS50994">
    <property type="entry name" value="INTEGRASE"/>
    <property type="match status" value="1"/>
</dbReference>
<reference evidence="9 10" key="1">
    <citation type="submission" date="2014-03" db="EMBL/GenBank/DDBJ databases">
        <title>Draft genome of the hookworm Oesophagostomum dentatum.</title>
        <authorList>
            <person name="Mitreva M."/>
        </authorList>
    </citation>
    <scope>NUCLEOTIDE SEQUENCE [LARGE SCALE GENOMIC DNA]</scope>
    <source>
        <strain evidence="9 10">OD-Hann</strain>
    </source>
</reference>
<dbReference type="OrthoDB" id="5870116at2759"/>
<proteinExistence type="predicted"/>
<protein>
    <recommendedName>
        <fullName evidence="8">Integrase catalytic domain-containing protein</fullName>
    </recommendedName>
</protein>
<evidence type="ECO:0000256" key="1">
    <source>
        <dbReference type="ARBA" id="ARBA00022679"/>
    </source>
</evidence>
<evidence type="ECO:0000256" key="3">
    <source>
        <dbReference type="ARBA" id="ARBA00022722"/>
    </source>
</evidence>
<dbReference type="SUPFAM" id="SSF53098">
    <property type="entry name" value="Ribonuclease H-like"/>
    <property type="match status" value="1"/>
</dbReference>
<dbReference type="GO" id="GO:0004519">
    <property type="term" value="F:endonuclease activity"/>
    <property type="evidence" value="ECO:0007669"/>
    <property type="project" value="UniProtKB-KW"/>
</dbReference>
<keyword evidence="10" id="KW-1185">Reference proteome</keyword>
<dbReference type="GO" id="GO:0004190">
    <property type="term" value="F:aspartic-type endopeptidase activity"/>
    <property type="evidence" value="ECO:0007669"/>
    <property type="project" value="InterPro"/>
</dbReference>
<dbReference type="InterPro" id="IPR021109">
    <property type="entry name" value="Peptidase_aspartic_dom_sf"/>
</dbReference>
<dbReference type="InterPro" id="IPR001969">
    <property type="entry name" value="Aspartic_peptidase_AS"/>
</dbReference>
<evidence type="ECO:0000256" key="6">
    <source>
        <dbReference type="ARBA" id="ARBA00022918"/>
    </source>
</evidence>
<feature type="domain" description="Integrase catalytic" evidence="8">
    <location>
        <begin position="104"/>
        <end position="305"/>
    </location>
</feature>
<dbReference type="InterPro" id="IPR036397">
    <property type="entry name" value="RNaseH_sf"/>
</dbReference>
<gene>
    <name evidence="9" type="ORF">OESDEN_01486</name>
</gene>
<sequence>MLVEAQVLNVTSFSLLLDSGAQASFITTSAAKNLGLRIEAPKPLTLVTFGGQTTTEASGRVKLTFVDSLDKSSTVLANTKDKLTHNSLSPQLTSEDIEFIKHAGFELPQYHRFHLDRFNAQRGEYGLIRCPARMENIQPTAPILLVPSHQLTKLITVHTHPTAYHQRTYGTIARLRARFFIPSVRRIVDNDNATTFHSVENAINGLLLAPGSWKRIRSYIANHRIKWKFITPVSPRKGGLYERLVALFKSAFTKAVGLSLLTFEQPHTIVVETEAVINSRPITPYRDNDASFHVLKPIDFISPEVRLQLPPKPQAYDFAIDEHRLANWYKETLTVLDAFWNIWHNDYLSALIQRHQRRMRPPKYTTLQPHVNDVVIIADDNLTRGQWKRGIVLKLITNTKGDIVRSAEVRTSKAINVRAINVSMVVKKLAQSPKNARMVPLHTCRQRKPSPSCPQERSSDDSSCLPGA</sequence>
<dbReference type="PANTHER" id="PTHR47331">
    <property type="entry name" value="PHD-TYPE DOMAIN-CONTAINING PROTEIN"/>
    <property type="match status" value="1"/>
</dbReference>
<dbReference type="GO" id="GO:0003964">
    <property type="term" value="F:RNA-directed DNA polymerase activity"/>
    <property type="evidence" value="ECO:0007669"/>
    <property type="project" value="UniProtKB-KW"/>
</dbReference>
<accession>A0A0B1TQZ9</accession>
<dbReference type="Proteomes" id="UP000053660">
    <property type="component" value="Unassembled WGS sequence"/>
</dbReference>
<dbReference type="PROSITE" id="PS00141">
    <property type="entry name" value="ASP_PROTEASE"/>
    <property type="match status" value="1"/>
</dbReference>
<dbReference type="EMBL" id="KN549301">
    <property type="protein sequence ID" value="KHJ98536.1"/>
    <property type="molecule type" value="Genomic_DNA"/>
</dbReference>
<feature type="region of interest" description="Disordered" evidence="7">
    <location>
        <begin position="444"/>
        <end position="468"/>
    </location>
</feature>
<dbReference type="GO" id="GO:0003676">
    <property type="term" value="F:nucleic acid binding"/>
    <property type="evidence" value="ECO:0007669"/>
    <property type="project" value="InterPro"/>
</dbReference>
<dbReference type="InterPro" id="IPR040676">
    <property type="entry name" value="DUF5641"/>
</dbReference>
<dbReference type="Gene3D" id="3.30.420.10">
    <property type="entry name" value="Ribonuclease H-like superfamily/Ribonuclease H"/>
    <property type="match status" value="1"/>
</dbReference>
<evidence type="ECO:0000256" key="2">
    <source>
        <dbReference type="ARBA" id="ARBA00022695"/>
    </source>
</evidence>
<keyword evidence="6" id="KW-0695">RNA-directed DNA polymerase</keyword>
<evidence type="ECO:0000313" key="9">
    <source>
        <dbReference type="EMBL" id="KHJ98536.1"/>
    </source>
</evidence>
<dbReference type="Gene3D" id="2.40.70.10">
    <property type="entry name" value="Acid Proteases"/>
    <property type="match status" value="1"/>
</dbReference>
<dbReference type="Pfam" id="PF13650">
    <property type="entry name" value="Asp_protease_2"/>
    <property type="match status" value="1"/>
</dbReference>
<keyword evidence="5" id="KW-0378">Hydrolase</keyword>
<organism evidence="9 10">
    <name type="scientific">Oesophagostomum dentatum</name>
    <name type="common">Nodular worm</name>
    <dbReference type="NCBI Taxonomy" id="61180"/>
    <lineage>
        <taxon>Eukaryota</taxon>
        <taxon>Metazoa</taxon>
        <taxon>Ecdysozoa</taxon>
        <taxon>Nematoda</taxon>
        <taxon>Chromadorea</taxon>
        <taxon>Rhabditida</taxon>
        <taxon>Rhabditina</taxon>
        <taxon>Rhabditomorpha</taxon>
        <taxon>Strongyloidea</taxon>
        <taxon>Strongylidae</taxon>
        <taxon>Oesophagostomum</taxon>
    </lineage>
</organism>
<keyword evidence="1" id="KW-0808">Transferase</keyword>
<keyword evidence="2" id="KW-0548">Nucleotidyltransferase</keyword>
<dbReference type="GO" id="GO:0006508">
    <property type="term" value="P:proteolysis"/>
    <property type="evidence" value="ECO:0007669"/>
    <property type="project" value="InterPro"/>
</dbReference>
<keyword evidence="3" id="KW-0540">Nuclease</keyword>
<evidence type="ECO:0000259" key="8">
    <source>
        <dbReference type="PROSITE" id="PS50994"/>
    </source>
</evidence>
<evidence type="ECO:0000256" key="7">
    <source>
        <dbReference type="SAM" id="MobiDB-lite"/>
    </source>
</evidence>
<dbReference type="GO" id="GO:0015074">
    <property type="term" value="P:DNA integration"/>
    <property type="evidence" value="ECO:0007669"/>
    <property type="project" value="InterPro"/>
</dbReference>
<dbReference type="Pfam" id="PF18701">
    <property type="entry name" value="DUF5641"/>
    <property type="match status" value="1"/>
</dbReference>
<name>A0A0B1TQZ9_OESDE</name>
<dbReference type="InterPro" id="IPR001584">
    <property type="entry name" value="Integrase_cat-core"/>
</dbReference>
<evidence type="ECO:0000313" key="10">
    <source>
        <dbReference type="Proteomes" id="UP000053660"/>
    </source>
</evidence>